<name>A0A834ZLU7_TETSI</name>
<evidence type="ECO:0000256" key="1">
    <source>
        <dbReference type="ARBA" id="ARBA00006010"/>
    </source>
</evidence>
<dbReference type="PANTHER" id="PTHR33227:SF18">
    <property type="entry name" value="STIGMA-SPECIFIC STIG1-LIKE PROTEIN 3"/>
    <property type="match status" value="1"/>
</dbReference>
<gene>
    <name evidence="4" type="ORF">HHK36_005664</name>
</gene>
<protein>
    <submittedName>
        <fullName evidence="4">Uncharacterized protein</fullName>
    </submittedName>
</protein>
<dbReference type="AlphaFoldDB" id="A0A834ZLU7"/>
<organism evidence="4 5">
    <name type="scientific">Tetracentron sinense</name>
    <name type="common">Spur-leaf</name>
    <dbReference type="NCBI Taxonomy" id="13715"/>
    <lineage>
        <taxon>Eukaryota</taxon>
        <taxon>Viridiplantae</taxon>
        <taxon>Streptophyta</taxon>
        <taxon>Embryophyta</taxon>
        <taxon>Tracheophyta</taxon>
        <taxon>Spermatophyta</taxon>
        <taxon>Magnoliopsida</taxon>
        <taxon>Trochodendrales</taxon>
        <taxon>Trochodendraceae</taxon>
        <taxon>Tetracentron</taxon>
    </lineage>
</organism>
<dbReference type="EMBL" id="JABCRI010000003">
    <property type="protein sequence ID" value="KAF8409586.1"/>
    <property type="molecule type" value="Genomic_DNA"/>
</dbReference>
<dbReference type="OMA" id="ACKKICK"/>
<feature type="signal peptide" evidence="3">
    <location>
        <begin position="1"/>
        <end position="18"/>
    </location>
</feature>
<evidence type="ECO:0000256" key="2">
    <source>
        <dbReference type="ARBA" id="ARBA00022729"/>
    </source>
</evidence>
<evidence type="ECO:0000256" key="3">
    <source>
        <dbReference type="SAM" id="SignalP"/>
    </source>
</evidence>
<evidence type="ECO:0000313" key="5">
    <source>
        <dbReference type="Proteomes" id="UP000655225"/>
    </source>
</evidence>
<sequence>MKMMKVLIVSVAIVMALAIALTIASTKGKREKPPIEANDVMKDSSEKLSLHRKKLTVSKRVTRFLAAESPRAADHCHKNNTICSAKGSQGPTCCNNKCVDLETDHHYCGDCKNMCEYTETCCGGECVELAFDKRHCGECNNKCGAFPDWGFNDDQSNYVSYICDVDKLYVQLIKAKPSPFAFEGNVQTPEGQFSALSNF</sequence>
<dbReference type="Proteomes" id="UP000655225">
    <property type="component" value="Unassembled WGS sequence"/>
</dbReference>
<comment type="caution">
    <text evidence="4">The sequence shown here is derived from an EMBL/GenBank/DDBJ whole genome shotgun (WGS) entry which is preliminary data.</text>
</comment>
<keyword evidence="5" id="KW-1185">Reference proteome</keyword>
<keyword evidence="2 3" id="KW-0732">Signal</keyword>
<dbReference type="PANTHER" id="PTHR33227">
    <property type="entry name" value="STIGMA-SPECIFIC STIG1-LIKE PROTEIN 3"/>
    <property type="match status" value="1"/>
</dbReference>
<reference evidence="4 5" key="1">
    <citation type="submission" date="2020-04" db="EMBL/GenBank/DDBJ databases">
        <title>Plant Genome Project.</title>
        <authorList>
            <person name="Zhang R.-G."/>
        </authorList>
    </citation>
    <scope>NUCLEOTIDE SEQUENCE [LARGE SCALE GENOMIC DNA]</scope>
    <source>
        <strain evidence="4">YNK0</strain>
        <tissue evidence="4">Leaf</tissue>
    </source>
</reference>
<dbReference type="OrthoDB" id="1841769at2759"/>
<evidence type="ECO:0000313" key="4">
    <source>
        <dbReference type="EMBL" id="KAF8409586.1"/>
    </source>
</evidence>
<feature type="chain" id="PRO_5032459225" evidence="3">
    <location>
        <begin position="19"/>
        <end position="199"/>
    </location>
</feature>
<comment type="similarity">
    <text evidence="1">Belongs to the STIG1 family.</text>
</comment>
<accession>A0A834ZLU7</accession>
<proteinExistence type="inferred from homology"/>
<dbReference type="Pfam" id="PF04885">
    <property type="entry name" value="Stig1"/>
    <property type="match status" value="1"/>
</dbReference>
<dbReference type="InterPro" id="IPR006969">
    <property type="entry name" value="Stig-like"/>
</dbReference>